<dbReference type="InterPro" id="IPR043129">
    <property type="entry name" value="ATPase_NBD"/>
</dbReference>
<dbReference type="Pfam" id="PF00022">
    <property type="entry name" value="Actin"/>
    <property type="match status" value="1"/>
</dbReference>
<gene>
    <name evidence="2" type="ORF">AAG570_008797</name>
</gene>
<keyword evidence="3" id="KW-1185">Reference proteome</keyword>
<dbReference type="AlphaFoldDB" id="A0ABD0YRX4"/>
<protein>
    <recommendedName>
        <fullName evidence="4">Actin-related protein 10</fullName>
    </recommendedName>
</protein>
<evidence type="ECO:0008006" key="4">
    <source>
        <dbReference type="Google" id="ProtNLM"/>
    </source>
</evidence>
<dbReference type="CDD" id="cd10207">
    <property type="entry name" value="ASKHA_NBD_Arp10"/>
    <property type="match status" value="1"/>
</dbReference>
<accession>A0ABD0YRX4</accession>
<dbReference type="Gene3D" id="3.30.420.40">
    <property type="match status" value="2"/>
</dbReference>
<dbReference type="Gene3D" id="3.90.640.10">
    <property type="entry name" value="Actin, Chain A, domain 4"/>
    <property type="match status" value="1"/>
</dbReference>
<dbReference type="SMART" id="SM00268">
    <property type="entry name" value="ACTIN"/>
    <property type="match status" value="1"/>
</dbReference>
<reference evidence="2 3" key="1">
    <citation type="submission" date="2024-07" db="EMBL/GenBank/DDBJ databases">
        <title>Chromosome-level genome assembly of the water stick insect Ranatra chinensis (Heteroptera: Nepidae).</title>
        <authorList>
            <person name="Liu X."/>
        </authorList>
    </citation>
    <scope>NUCLEOTIDE SEQUENCE [LARGE SCALE GENOMIC DNA]</scope>
    <source>
        <strain evidence="2">Cailab_2021Rc</strain>
        <tissue evidence="2">Muscle</tissue>
    </source>
</reference>
<evidence type="ECO:0000313" key="2">
    <source>
        <dbReference type="EMBL" id="KAL1138735.1"/>
    </source>
</evidence>
<dbReference type="SUPFAM" id="SSF53067">
    <property type="entry name" value="Actin-like ATPase domain"/>
    <property type="match status" value="2"/>
</dbReference>
<dbReference type="EMBL" id="JBFDAA010000003">
    <property type="protein sequence ID" value="KAL1138735.1"/>
    <property type="molecule type" value="Genomic_DNA"/>
</dbReference>
<proteinExistence type="inferred from homology"/>
<organism evidence="2 3">
    <name type="scientific">Ranatra chinensis</name>
    <dbReference type="NCBI Taxonomy" id="642074"/>
    <lineage>
        <taxon>Eukaryota</taxon>
        <taxon>Metazoa</taxon>
        <taxon>Ecdysozoa</taxon>
        <taxon>Arthropoda</taxon>
        <taxon>Hexapoda</taxon>
        <taxon>Insecta</taxon>
        <taxon>Pterygota</taxon>
        <taxon>Neoptera</taxon>
        <taxon>Paraneoptera</taxon>
        <taxon>Hemiptera</taxon>
        <taxon>Heteroptera</taxon>
        <taxon>Panheteroptera</taxon>
        <taxon>Nepomorpha</taxon>
        <taxon>Nepidae</taxon>
        <taxon>Ranatrinae</taxon>
        <taxon>Ranatra</taxon>
    </lineage>
</organism>
<dbReference type="Proteomes" id="UP001558652">
    <property type="component" value="Unassembled WGS sequence"/>
</dbReference>
<name>A0ABD0YRX4_9HEMI</name>
<sequence>MSIYEGLSADKLAVVLDLGARYTKFGFIGEFAPRCIIPSEIKCPSSGKIRYIYSYTDENDLYSLLVEFVHMLFFKHVLVTPKDRHVVIVESLLCPTLFRDTLAKVLYRHFEVASILFVPSHLVALCTLGVKTALVIDVGYEEVQIIPVYEGVPILKAWQAQPLAAKAIEARLRNNFINAYNNMKNAAGDCGDTDTFAEDVSELPDSVIEDIKVRGCFVTTMERSEMISKSEPVKEPPPLKYRIKGDKLILIPGICRETAFEVLFERDNDTNSIQDLVLKSILECGIDTRKQLAENLFLVGGTVMAPGFKSRFMREVKALLHSPEYCDRLPLNTVKLHNPPAKDNYTCWLGGAIFGATDMLQMRSLSREKYLSLNTVPDWSNLAHNELVISKLPT</sequence>
<comment type="caution">
    <text evidence="2">The sequence shown here is derived from an EMBL/GenBank/DDBJ whole genome shotgun (WGS) entry which is preliminary data.</text>
</comment>
<evidence type="ECO:0000256" key="1">
    <source>
        <dbReference type="RuleBase" id="RU000487"/>
    </source>
</evidence>
<dbReference type="InterPro" id="IPR004000">
    <property type="entry name" value="Actin"/>
</dbReference>
<dbReference type="PANTHER" id="PTHR11937">
    <property type="entry name" value="ACTIN"/>
    <property type="match status" value="1"/>
</dbReference>
<evidence type="ECO:0000313" key="3">
    <source>
        <dbReference type="Proteomes" id="UP001558652"/>
    </source>
</evidence>
<comment type="similarity">
    <text evidence="1">Belongs to the actin family.</text>
</comment>